<dbReference type="Gene3D" id="1.25.40.10">
    <property type="entry name" value="Tetratricopeptide repeat domain"/>
    <property type="match status" value="1"/>
</dbReference>
<evidence type="ECO:0000256" key="4">
    <source>
        <dbReference type="ARBA" id="ARBA00022803"/>
    </source>
</evidence>
<dbReference type="InterPro" id="IPR011990">
    <property type="entry name" value="TPR-like_helical_dom_sf"/>
</dbReference>
<evidence type="ECO:0000259" key="9">
    <source>
        <dbReference type="Pfam" id="PF06271"/>
    </source>
</evidence>
<dbReference type="SUPFAM" id="SSF46565">
    <property type="entry name" value="Chaperone J-domain"/>
    <property type="match status" value="2"/>
</dbReference>
<evidence type="ECO:0000256" key="2">
    <source>
        <dbReference type="ARBA" id="ARBA00022692"/>
    </source>
</evidence>
<keyword evidence="11" id="KW-1185">Reference proteome</keyword>
<organism evidence="10 11">
    <name type="scientific">Limnoraphis robusta CCNP1315</name>
    <dbReference type="NCBI Taxonomy" id="3110306"/>
    <lineage>
        <taxon>Bacteria</taxon>
        <taxon>Bacillati</taxon>
        <taxon>Cyanobacteriota</taxon>
        <taxon>Cyanophyceae</taxon>
        <taxon>Oscillatoriophycideae</taxon>
        <taxon>Oscillatoriales</taxon>
        <taxon>Sirenicapillariaceae</taxon>
        <taxon>Limnoraphis</taxon>
    </lineage>
</organism>
<dbReference type="Gene3D" id="1.10.287.110">
    <property type="entry name" value="DnaJ domain"/>
    <property type="match status" value="2"/>
</dbReference>
<comment type="subcellular location">
    <subcellularLocation>
        <location evidence="1">Membrane</location>
        <topology evidence="1">Multi-pass membrane protein</topology>
    </subcellularLocation>
</comment>
<keyword evidence="4 7" id="KW-0802">TPR repeat</keyword>
<feature type="domain" description="RDD" evidence="9">
    <location>
        <begin position="434"/>
        <end position="539"/>
    </location>
</feature>
<dbReference type="InterPro" id="IPR036869">
    <property type="entry name" value="J_dom_sf"/>
</dbReference>
<dbReference type="SUPFAM" id="SSF48452">
    <property type="entry name" value="TPR-like"/>
    <property type="match status" value="1"/>
</dbReference>
<evidence type="ECO:0000256" key="7">
    <source>
        <dbReference type="PROSITE-ProRule" id="PRU00339"/>
    </source>
</evidence>
<feature type="repeat" description="TPR" evidence="7">
    <location>
        <begin position="289"/>
        <end position="322"/>
    </location>
</feature>
<dbReference type="Pfam" id="PF06271">
    <property type="entry name" value="RDD"/>
    <property type="match status" value="1"/>
</dbReference>
<comment type="caution">
    <text evidence="10">The sequence shown here is derived from an EMBL/GenBank/DDBJ whole genome shotgun (WGS) entry which is preliminary data.</text>
</comment>
<keyword evidence="2 8" id="KW-0812">Transmembrane</keyword>
<reference evidence="10 11" key="1">
    <citation type="submission" date="2023-12" db="EMBL/GenBank/DDBJ databases">
        <title>Baltic Sea Cyanobacteria.</title>
        <authorList>
            <person name="Delbaje E."/>
            <person name="Fewer D.P."/>
            <person name="Shishido T.K."/>
        </authorList>
    </citation>
    <scope>NUCLEOTIDE SEQUENCE [LARGE SCALE GENOMIC DNA]</scope>
    <source>
        <strain evidence="10 11">CCNP 1315</strain>
    </source>
</reference>
<accession>A0ABU5U6U3</accession>
<dbReference type="InterPro" id="IPR051685">
    <property type="entry name" value="Ycf3/AcsC/BcsC/TPR_MFPF"/>
</dbReference>
<feature type="transmembrane region" description="Helical" evidence="8">
    <location>
        <begin position="523"/>
        <end position="541"/>
    </location>
</feature>
<feature type="transmembrane region" description="Helical" evidence="8">
    <location>
        <begin position="433"/>
        <end position="456"/>
    </location>
</feature>
<dbReference type="EMBL" id="JAYGHT010000195">
    <property type="protein sequence ID" value="MEA5522884.1"/>
    <property type="molecule type" value="Genomic_DNA"/>
</dbReference>
<evidence type="ECO:0000256" key="6">
    <source>
        <dbReference type="ARBA" id="ARBA00023136"/>
    </source>
</evidence>
<evidence type="ECO:0000313" key="10">
    <source>
        <dbReference type="EMBL" id="MEA5522884.1"/>
    </source>
</evidence>
<evidence type="ECO:0000256" key="5">
    <source>
        <dbReference type="ARBA" id="ARBA00022989"/>
    </source>
</evidence>
<gene>
    <name evidence="10" type="ORF">VB854_28535</name>
</gene>
<keyword evidence="3" id="KW-0677">Repeat</keyword>
<protein>
    <submittedName>
        <fullName evidence="10">RDD family protein</fullName>
    </submittedName>
</protein>
<dbReference type="SMART" id="SM00028">
    <property type="entry name" value="TPR"/>
    <property type="match status" value="2"/>
</dbReference>
<dbReference type="PANTHER" id="PTHR44943">
    <property type="entry name" value="CELLULOSE SYNTHASE OPERON PROTEIN C"/>
    <property type="match status" value="1"/>
</dbReference>
<evidence type="ECO:0000256" key="1">
    <source>
        <dbReference type="ARBA" id="ARBA00004141"/>
    </source>
</evidence>
<dbReference type="InterPro" id="IPR019734">
    <property type="entry name" value="TPR_rpt"/>
</dbReference>
<dbReference type="PANTHER" id="PTHR44943:SF8">
    <property type="entry name" value="TPR REPEAT-CONTAINING PROTEIN MJ0263"/>
    <property type="match status" value="1"/>
</dbReference>
<keyword evidence="6 8" id="KW-0472">Membrane</keyword>
<evidence type="ECO:0000256" key="3">
    <source>
        <dbReference type="ARBA" id="ARBA00022737"/>
    </source>
</evidence>
<name>A0ABU5U6U3_9CYAN</name>
<feature type="transmembrane region" description="Helical" evidence="8">
    <location>
        <begin position="553"/>
        <end position="574"/>
    </location>
</feature>
<evidence type="ECO:0000256" key="8">
    <source>
        <dbReference type="SAM" id="Phobius"/>
    </source>
</evidence>
<dbReference type="InterPro" id="IPR010432">
    <property type="entry name" value="RDD"/>
</dbReference>
<evidence type="ECO:0000313" key="11">
    <source>
        <dbReference type="Proteomes" id="UP001301728"/>
    </source>
</evidence>
<feature type="transmembrane region" description="Helical" evidence="8">
    <location>
        <begin position="462"/>
        <end position="484"/>
    </location>
</feature>
<dbReference type="PROSITE" id="PS50005">
    <property type="entry name" value="TPR"/>
    <property type="match status" value="1"/>
</dbReference>
<dbReference type="RefSeq" id="WP_323307035.1">
    <property type="nucleotide sequence ID" value="NZ_JAYGHT010000195.1"/>
</dbReference>
<keyword evidence="5 8" id="KW-1133">Transmembrane helix</keyword>
<proteinExistence type="predicted"/>
<sequence>MTMAAFVDYYQLLSLEPEWDTDRLQKALKDAFRGNQGRINAATGKKREEIEQRQTLIPKAIKILLDPDAKAKYDLELANWKRTASPGEVAAAAAIPTLIQLWKLIDEGRYLDAVEGGKKLVQHTPNDYLAWEVVDYYQLLSLEPEWDTDRLQKALKDAFRGNQGRINAATGKKREEIEQRQTLIPKAIKILLDPDAKAKYDLELANWKRTASPGEVAAAAAIPTLIQLWKLIDEGRYLDAVEGGKKLVQHTPNDYLAWEVYGRANYYRKEYRTAISAAEKAIQCNPQKAELYADAGEYFAADEQWDKAVLQLDRAIQLEPQNSGYKLTLASIYIGHEVWPDAEALLKGVLSQEPSNSTANYFMAVVINDRAAGRISEVIDLSNAGKEGQARKVLKEIQRDFDEAQKLVSNNSELSELLTYKSIEIRRWLGVNFYYRLFGFTLDIVLASPGFLLMAIDGGTNQLATIGGAIVALAIWGYSWIWLAHKNSGQDLIKRLLGMQIISDDNTLPSLGQLITRAIIKPFNFFSAYLVFGLIMTFAVFREAAGEMWKGGLSPVTFIAIMIGMSLGSMRIFWDLFFVTSKELMPTFLGSAVFMHEKISRTTVVASSKKDVMNFGEYHWF</sequence>
<dbReference type="Proteomes" id="UP001301728">
    <property type="component" value="Unassembled WGS sequence"/>
</dbReference>